<evidence type="ECO:0000313" key="5">
    <source>
        <dbReference type="Proteomes" id="UP001242288"/>
    </source>
</evidence>
<organism evidence="3 5">
    <name type="scientific">Paraburkholderia madseniana</name>
    <dbReference type="NCBI Taxonomy" id="2599607"/>
    <lineage>
        <taxon>Bacteria</taxon>
        <taxon>Pseudomonadati</taxon>
        <taxon>Pseudomonadota</taxon>
        <taxon>Betaproteobacteria</taxon>
        <taxon>Burkholderiales</taxon>
        <taxon>Burkholderiaceae</taxon>
        <taxon>Paraburkholderia</taxon>
    </lineage>
</organism>
<feature type="region of interest" description="Disordered" evidence="1">
    <location>
        <begin position="1"/>
        <end position="30"/>
    </location>
</feature>
<keyword evidence="4" id="KW-1185">Reference proteome</keyword>
<protein>
    <submittedName>
        <fullName evidence="3">Uncharacterized protein</fullName>
    </submittedName>
</protein>
<evidence type="ECO:0000313" key="3">
    <source>
        <dbReference type="EMBL" id="MDQ6412184.1"/>
    </source>
</evidence>
<dbReference type="RefSeq" id="WP_200571431.1">
    <property type="nucleotide sequence ID" value="NZ_JAMXWF010000040.1"/>
</dbReference>
<proteinExistence type="predicted"/>
<feature type="compositionally biased region" description="Polar residues" evidence="1">
    <location>
        <begin position="8"/>
        <end position="21"/>
    </location>
</feature>
<evidence type="ECO:0000256" key="1">
    <source>
        <dbReference type="SAM" id="MobiDB-lite"/>
    </source>
</evidence>
<comment type="caution">
    <text evidence="3">The sequence shown here is derived from an EMBL/GenBank/DDBJ whole genome shotgun (WGS) entry which is preliminary data.</text>
</comment>
<name>A0AAP5BLM1_9BURK</name>
<gene>
    <name evidence="3" type="ORF">NIE36_34230</name>
    <name evidence="2" type="ORF">OSB80_34315</name>
</gene>
<dbReference type="EMBL" id="JAMXWF010000040">
    <property type="protein sequence ID" value="MDQ6412184.1"/>
    <property type="molecule type" value="Genomic_DNA"/>
</dbReference>
<evidence type="ECO:0000313" key="4">
    <source>
        <dbReference type="Proteomes" id="UP001209412"/>
    </source>
</evidence>
<evidence type="ECO:0000313" key="2">
    <source>
        <dbReference type="EMBL" id="MCX4150369.1"/>
    </source>
</evidence>
<dbReference type="AlphaFoldDB" id="A0AAP5BLM1"/>
<dbReference type="Proteomes" id="UP001209412">
    <property type="component" value="Unassembled WGS sequence"/>
</dbReference>
<dbReference type="Proteomes" id="UP001242288">
    <property type="component" value="Unassembled WGS sequence"/>
</dbReference>
<sequence>MKAAIRRQSGSDATANNNQKDFNGKSFKGVRRKKTARLAGGFREFWVSCVH</sequence>
<dbReference type="EMBL" id="JAPKHW010000040">
    <property type="protein sequence ID" value="MCX4150369.1"/>
    <property type="molecule type" value="Genomic_DNA"/>
</dbReference>
<accession>A0AAP5BLM1</accession>
<reference evidence="3" key="1">
    <citation type="submission" date="2022-06" db="EMBL/GenBank/DDBJ databases">
        <title>PHB producers.</title>
        <authorList>
            <person name="Besaury L."/>
        </authorList>
    </citation>
    <scope>NUCLEOTIDE SEQUENCE</scope>
    <source>
        <strain evidence="3 4">SEWS6</strain>
    </source>
</reference>